<keyword evidence="2" id="KW-1185">Reference proteome</keyword>
<name>A0AAN8YTA2_9MAGN</name>
<gene>
    <name evidence="1" type="ORF">RJ641_024274</name>
</gene>
<reference evidence="1 2" key="1">
    <citation type="submission" date="2023-12" db="EMBL/GenBank/DDBJ databases">
        <title>A high-quality genome assembly for Dillenia turbinata (Dilleniales).</title>
        <authorList>
            <person name="Chanderbali A."/>
        </authorList>
    </citation>
    <scope>NUCLEOTIDE SEQUENCE [LARGE SCALE GENOMIC DNA]</scope>
    <source>
        <strain evidence="1">LSX21</strain>
        <tissue evidence="1">Leaf</tissue>
    </source>
</reference>
<protein>
    <recommendedName>
        <fullName evidence="3">Lipoyl-binding domain-containing protein</fullName>
    </recommendedName>
</protein>
<sequence>MANLRSKDVPSILDLVHSCTLVMIAWLGNGVEFGTERQYIRNNILSGSFRASNIKVSNLAYGRTQFGISQSLSGISPSARWKLLPFSGLRTSSRSYKASIVCCSPSSEIKPAATGVDDCSEEKTSALTSQFVPNSHEVQRLLADICDTTSIAEFELKLGGFQLYVKRDVAGRAIRPTPPHTLAPVSINTNTGASDINGSASSPSLAISKPMPSTDGVQTLLDKAVDEGLVIIQSPRVGFFRRSRTIKGKRAPPSCKEADVSGEVVRILREDGEPVGYGDALISILPSFPGIKKLQ</sequence>
<evidence type="ECO:0000313" key="2">
    <source>
        <dbReference type="Proteomes" id="UP001370490"/>
    </source>
</evidence>
<dbReference type="Proteomes" id="UP001370490">
    <property type="component" value="Unassembled WGS sequence"/>
</dbReference>
<dbReference type="PANTHER" id="PTHR47597">
    <property type="entry name" value="IS A MEMBER OF THE PF|00364 BIOTIN-REQUIRING ENZYMES FAMILY-RELATED"/>
    <property type="match status" value="1"/>
</dbReference>
<dbReference type="EMBL" id="JBAMMX010000028">
    <property type="protein sequence ID" value="KAK6912181.1"/>
    <property type="molecule type" value="Genomic_DNA"/>
</dbReference>
<evidence type="ECO:0008006" key="3">
    <source>
        <dbReference type="Google" id="ProtNLM"/>
    </source>
</evidence>
<dbReference type="PANTHER" id="PTHR47597:SF1">
    <property type="entry name" value="IS A MEMBER OF THE PF|00364 BIOTIN-REQUIRING ENZYMES FAMILY-RELATED"/>
    <property type="match status" value="1"/>
</dbReference>
<organism evidence="1 2">
    <name type="scientific">Dillenia turbinata</name>
    <dbReference type="NCBI Taxonomy" id="194707"/>
    <lineage>
        <taxon>Eukaryota</taxon>
        <taxon>Viridiplantae</taxon>
        <taxon>Streptophyta</taxon>
        <taxon>Embryophyta</taxon>
        <taxon>Tracheophyta</taxon>
        <taxon>Spermatophyta</taxon>
        <taxon>Magnoliopsida</taxon>
        <taxon>eudicotyledons</taxon>
        <taxon>Gunneridae</taxon>
        <taxon>Pentapetalae</taxon>
        <taxon>Dilleniales</taxon>
        <taxon>Dilleniaceae</taxon>
        <taxon>Dillenia</taxon>
    </lineage>
</organism>
<dbReference type="AlphaFoldDB" id="A0AAN8YTA2"/>
<dbReference type="InterPro" id="IPR053217">
    <property type="entry name" value="ACC_Biotin_Carrier"/>
</dbReference>
<evidence type="ECO:0000313" key="1">
    <source>
        <dbReference type="EMBL" id="KAK6912181.1"/>
    </source>
</evidence>
<comment type="caution">
    <text evidence="1">The sequence shown here is derived from an EMBL/GenBank/DDBJ whole genome shotgun (WGS) entry which is preliminary data.</text>
</comment>
<proteinExistence type="predicted"/>
<accession>A0AAN8YTA2</accession>